<dbReference type="KEGG" id="spse:SULPSESMR1_03012"/>
<evidence type="ECO:0000259" key="1">
    <source>
        <dbReference type="PROSITE" id="PS50404"/>
    </source>
</evidence>
<dbReference type="PANTHER" id="PTHR43968:SF6">
    <property type="entry name" value="GLUTATHIONE S-TRANSFERASE OMEGA"/>
    <property type="match status" value="1"/>
</dbReference>
<dbReference type="Pfam" id="PF13409">
    <property type="entry name" value="GST_N_2"/>
    <property type="match status" value="1"/>
</dbReference>
<reference evidence="2 3" key="1">
    <citation type="submission" date="2017-07" db="EMBL/GenBank/DDBJ databases">
        <title>Genome Sequence of Sulfitobacter pseudonitzschiae Strain SMR1 Isolated from a culture of the Diatom Skeletonema marinoi.</title>
        <authorList>
            <person name="Topel M."/>
            <person name="Pinder M.I.M."/>
            <person name="Johansson O.N."/>
            <person name="Kourtchenko O."/>
            <person name="Godhe A."/>
            <person name="Clarke A.K."/>
        </authorList>
    </citation>
    <scope>NUCLEOTIDE SEQUENCE [LARGE SCALE GENOMIC DNA]</scope>
    <source>
        <strain evidence="2 3">SMR1</strain>
    </source>
</reference>
<dbReference type="Proteomes" id="UP000199754">
    <property type="component" value="Chromosome"/>
</dbReference>
<dbReference type="GO" id="GO:0005737">
    <property type="term" value="C:cytoplasm"/>
    <property type="evidence" value="ECO:0007669"/>
    <property type="project" value="TreeGrafter"/>
</dbReference>
<dbReference type="CDD" id="cd03049">
    <property type="entry name" value="GST_N_3"/>
    <property type="match status" value="1"/>
</dbReference>
<dbReference type="CDD" id="cd03205">
    <property type="entry name" value="GST_C_6"/>
    <property type="match status" value="1"/>
</dbReference>
<dbReference type="Gene3D" id="1.20.1050.10">
    <property type="match status" value="1"/>
</dbReference>
<name>A0A221K460_9RHOB</name>
<dbReference type="SUPFAM" id="SSF52833">
    <property type="entry name" value="Thioredoxin-like"/>
    <property type="match status" value="1"/>
</dbReference>
<dbReference type="eggNOG" id="COG0625">
    <property type="taxonomic scope" value="Bacteria"/>
</dbReference>
<evidence type="ECO:0000313" key="3">
    <source>
        <dbReference type="Proteomes" id="UP000199754"/>
    </source>
</evidence>
<dbReference type="Gene3D" id="3.40.30.10">
    <property type="entry name" value="Glutaredoxin"/>
    <property type="match status" value="1"/>
</dbReference>
<proteinExistence type="predicted"/>
<accession>A0A221K460</accession>
<feature type="domain" description="GST N-terminal" evidence="1">
    <location>
        <begin position="1"/>
        <end position="82"/>
    </location>
</feature>
<dbReference type="EMBL" id="CP022415">
    <property type="protein sequence ID" value="ASM73792.1"/>
    <property type="molecule type" value="Genomic_DNA"/>
</dbReference>
<dbReference type="InterPro" id="IPR036282">
    <property type="entry name" value="Glutathione-S-Trfase_C_sf"/>
</dbReference>
<protein>
    <submittedName>
        <fullName evidence="2">Putative GST-like protein YibF</fullName>
    </submittedName>
</protein>
<dbReference type="InterPro" id="IPR004045">
    <property type="entry name" value="Glutathione_S-Trfase_N"/>
</dbReference>
<dbReference type="AlphaFoldDB" id="A0A221K460"/>
<dbReference type="OrthoDB" id="9795329at2"/>
<dbReference type="RefSeq" id="WP_089421534.1">
    <property type="nucleotide sequence ID" value="NZ_CP022415.1"/>
</dbReference>
<dbReference type="Pfam" id="PF13410">
    <property type="entry name" value="GST_C_2"/>
    <property type="match status" value="1"/>
</dbReference>
<dbReference type="STRING" id="1402135.SAMN05444149_10416"/>
<keyword evidence="3" id="KW-1185">Reference proteome</keyword>
<dbReference type="PROSITE" id="PS50404">
    <property type="entry name" value="GST_NTER"/>
    <property type="match status" value="1"/>
</dbReference>
<dbReference type="PANTHER" id="PTHR43968">
    <property type="match status" value="1"/>
</dbReference>
<dbReference type="InterPro" id="IPR050983">
    <property type="entry name" value="GST_Omega/HSP26"/>
</dbReference>
<sequence length="199" mass="21967">MNLIMSGASPFVRKVLVVLRETQQLDDVEIVTVTTAPGATPADLAAANPIGKIPALVRNDGATLYDSRVITRFLDDRAKAGLYPATNPWETLTLEATGDAIMEAAVSMVYERRLRDEALQSDKWVENQWEKVSRALNALDSRWMGHLYGPLDIGHIAVGCALGYLDFRHEDRNWRKGNDALAAWAAKFAARESMQATVP</sequence>
<dbReference type="InterPro" id="IPR036249">
    <property type="entry name" value="Thioredoxin-like_sf"/>
</dbReference>
<gene>
    <name evidence="2" type="primary">yibF</name>
    <name evidence="2" type="ORF">SULPSESMR1_03012</name>
</gene>
<organism evidence="2 3">
    <name type="scientific">Pseudosulfitobacter pseudonitzschiae</name>
    <dbReference type="NCBI Taxonomy" id="1402135"/>
    <lineage>
        <taxon>Bacteria</taxon>
        <taxon>Pseudomonadati</taxon>
        <taxon>Pseudomonadota</taxon>
        <taxon>Alphaproteobacteria</taxon>
        <taxon>Rhodobacterales</taxon>
        <taxon>Roseobacteraceae</taxon>
        <taxon>Pseudosulfitobacter</taxon>
    </lineage>
</organism>
<dbReference type="SUPFAM" id="SSF47616">
    <property type="entry name" value="GST C-terminal domain-like"/>
    <property type="match status" value="1"/>
</dbReference>
<evidence type="ECO:0000313" key="2">
    <source>
        <dbReference type="EMBL" id="ASM73792.1"/>
    </source>
</evidence>